<organism evidence="1 2">
    <name type="scientific">Celeribacter halophilus</name>
    <dbReference type="NCBI Taxonomy" id="576117"/>
    <lineage>
        <taxon>Bacteria</taxon>
        <taxon>Pseudomonadati</taxon>
        <taxon>Pseudomonadota</taxon>
        <taxon>Alphaproteobacteria</taxon>
        <taxon>Rhodobacterales</taxon>
        <taxon>Roseobacteraceae</taxon>
        <taxon>Celeribacter</taxon>
    </lineage>
</organism>
<gene>
    <name evidence="1" type="ORF">SAMN04488138_12334</name>
</gene>
<dbReference type="Proteomes" id="UP000183299">
    <property type="component" value="Unassembled WGS sequence"/>
</dbReference>
<evidence type="ECO:0000313" key="1">
    <source>
        <dbReference type="EMBL" id="SFK05378.1"/>
    </source>
</evidence>
<accession>A0A1I3WCW9</accession>
<name>A0A1I3WCW9_9RHOB</name>
<evidence type="ECO:0000313" key="2">
    <source>
        <dbReference type="Proteomes" id="UP000183299"/>
    </source>
</evidence>
<dbReference type="GeneID" id="98664438"/>
<sequence>MNNAKNDFENAVKTLVETWLANPGTSGASALEPIIESLAFRDNASICLASFSSAFSHPDSTKILNAFNTATKYIAHFDWPEELISLHKINDLTGRLSRTKNDADPSITM</sequence>
<dbReference type="RefSeq" id="WP_066606637.1">
    <property type="nucleotide sequence ID" value="NZ_FORY01000023.1"/>
</dbReference>
<protein>
    <submittedName>
        <fullName evidence="1">Uncharacterized protein</fullName>
    </submittedName>
</protein>
<dbReference type="AlphaFoldDB" id="A0A1I3WCW9"/>
<proteinExistence type="predicted"/>
<reference evidence="1 2" key="1">
    <citation type="submission" date="2016-10" db="EMBL/GenBank/DDBJ databases">
        <authorList>
            <person name="de Groot N.N."/>
        </authorList>
    </citation>
    <scope>NUCLEOTIDE SEQUENCE [LARGE SCALE GENOMIC DNA]</scope>
    <source>
        <strain evidence="1 2">CGMCC 1.8891</strain>
    </source>
</reference>
<keyword evidence="2" id="KW-1185">Reference proteome</keyword>
<dbReference type="EMBL" id="FORY01000023">
    <property type="protein sequence ID" value="SFK05378.1"/>
    <property type="molecule type" value="Genomic_DNA"/>
</dbReference>